<comment type="caution">
    <text evidence="1">The sequence shown here is derived from an EMBL/GenBank/DDBJ whole genome shotgun (WGS) entry which is preliminary data.</text>
</comment>
<name>A0A0L6JXV6_9FIRM</name>
<gene>
    <name evidence="1" type="ORF">Bccel_5670</name>
</gene>
<evidence type="ECO:0008006" key="3">
    <source>
        <dbReference type="Google" id="ProtNLM"/>
    </source>
</evidence>
<dbReference type="RefSeq" id="WP_036940027.1">
    <property type="nucleotide sequence ID" value="NZ_JQKC01000010.1"/>
</dbReference>
<sequence length="195" mass="23068">MFGFNRSSVITKVYNPLQITPNSMVEFNVGELKNKGIFKFMKVIEMKVGERSYSRYVIYSKSENAEYVLEVFKDNNDALETYLYNMVDTIPFDEDFLYNVAGQKYLTSPDGEEYERCYMPEEDDRIDGISGRVRVYDVQSEEIEHEIGVKIWDYSRSIDDREEFLNVEMLEDTGMFRIFVGEMIEDIFYKVYQGE</sequence>
<organism evidence="1 2">
    <name type="scientific">Pseudobacteroides cellulosolvens ATCC 35603 = DSM 2933</name>
    <dbReference type="NCBI Taxonomy" id="398512"/>
    <lineage>
        <taxon>Bacteria</taxon>
        <taxon>Bacillati</taxon>
        <taxon>Bacillota</taxon>
        <taxon>Clostridia</taxon>
        <taxon>Eubacteriales</taxon>
        <taxon>Oscillospiraceae</taxon>
        <taxon>Pseudobacteroides</taxon>
    </lineage>
</organism>
<dbReference type="STRING" id="398512.Bccel_5670"/>
<dbReference type="EMBL" id="LGTC01000001">
    <property type="protein sequence ID" value="KNY30390.1"/>
    <property type="molecule type" value="Genomic_DNA"/>
</dbReference>
<proteinExistence type="predicted"/>
<evidence type="ECO:0000313" key="2">
    <source>
        <dbReference type="Proteomes" id="UP000036923"/>
    </source>
</evidence>
<dbReference type="Proteomes" id="UP000036923">
    <property type="component" value="Unassembled WGS sequence"/>
</dbReference>
<evidence type="ECO:0000313" key="1">
    <source>
        <dbReference type="EMBL" id="KNY30390.1"/>
    </source>
</evidence>
<dbReference type="eggNOG" id="ENOG50308EC">
    <property type="taxonomic scope" value="Bacteria"/>
</dbReference>
<keyword evidence="2" id="KW-1185">Reference proteome</keyword>
<reference evidence="2" key="1">
    <citation type="submission" date="2015-07" db="EMBL/GenBank/DDBJ databases">
        <title>Near-Complete Genome Sequence of the Cellulolytic Bacterium Bacteroides (Pseudobacteroides) cellulosolvens ATCC 35603.</title>
        <authorList>
            <person name="Dassa B."/>
            <person name="Utturkar S.M."/>
            <person name="Klingeman D.M."/>
            <person name="Hurt R.A."/>
            <person name="Keller M."/>
            <person name="Xu J."/>
            <person name="Reddy Y.H.K."/>
            <person name="Borovok I."/>
            <person name="Grinberg I.R."/>
            <person name="Lamed R."/>
            <person name="Zhivin O."/>
            <person name="Bayer E.A."/>
            <person name="Brown S.D."/>
        </authorList>
    </citation>
    <scope>NUCLEOTIDE SEQUENCE [LARGE SCALE GENOMIC DNA]</scope>
    <source>
        <strain evidence="2">DSM 2933</strain>
    </source>
</reference>
<protein>
    <recommendedName>
        <fullName evidence="3">DUF4178 domain-containing protein</fullName>
    </recommendedName>
</protein>
<dbReference type="AlphaFoldDB" id="A0A0L6JXV6"/>
<accession>A0A0L6JXV6</accession>
<dbReference type="OrthoDB" id="1738566at2"/>